<sequence length="129" mass="14456">GRRSSLLRGLLRSVATKLAGTPRAPHHRLPALGGEFPRCSSRPFSSGSNNKDLTHDKKVVSKLDMYSSLSKFEIYTGFQRWILPAIDRMNEAALTSEDEIIQVMTNEFQKMHDLLTEQRRKEGGGGRAV</sequence>
<proteinExistence type="predicted"/>
<evidence type="ECO:0000313" key="1">
    <source>
        <dbReference type="EMBL" id="TVU28003.1"/>
    </source>
</evidence>
<feature type="non-terminal residue" evidence="1">
    <location>
        <position position="1"/>
    </location>
</feature>
<evidence type="ECO:0000313" key="2">
    <source>
        <dbReference type="Proteomes" id="UP000324897"/>
    </source>
</evidence>
<reference evidence="1 2" key="1">
    <citation type="journal article" date="2019" name="Sci. Rep.">
        <title>A high-quality genome of Eragrostis curvula grass provides insights into Poaceae evolution and supports new strategies to enhance forage quality.</title>
        <authorList>
            <person name="Carballo J."/>
            <person name="Santos B.A.C.M."/>
            <person name="Zappacosta D."/>
            <person name="Garbus I."/>
            <person name="Selva J.P."/>
            <person name="Gallo C.A."/>
            <person name="Diaz A."/>
            <person name="Albertini E."/>
            <person name="Caccamo M."/>
            <person name="Echenique V."/>
        </authorList>
    </citation>
    <scope>NUCLEOTIDE SEQUENCE [LARGE SCALE GENOMIC DNA]</scope>
    <source>
        <strain evidence="2">cv. Victoria</strain>
        <tissue evidence="1">Leaf</tissue>
    </source>
</reference>
<accession>A0A5J9UWA1</accession>
<organism evidence="1 2">
    <name type="scientific">Eragrostis curvula</name>
    <name type="common">weeping love grass</name>
    <dbReference type="NCBI Taxonomy" id="38414"/>
    <lineage>
        <taxon>Eukaryota</taxon>
        <taxon>Viridiplantae</taxon>
        <taxon>Streptophyta</taxon>
        <taxon>Embryophyta</taxon>
        <taxon>Tracheophyta</taxon>
        <taxon>Spermatophyta</taxon>
        <taxon>Magnoliopsida</taxon>
        <taxon>Liliopsida</taxon>
        <taxon>Poales</taxon>
        <taxon>Poaceae</taxon>
        <taxon>PACMAD clade</taxon>
        <taxon>Chloridoideae</taxon>
        <taxon>Eragrostideae</taxon>
        <taxon>Eragrostidinae</taxon>
        <taxon>Eragrostis</taxon>
    </lineage>
</organism>
<keyword evidence="2" id="KW-1185">Reference proteome</keyword>
<comment type="caution">
    <text evidence="1">The sequence shown here is derived from an EMBL/GenBank/DDBJ whole genome shotgun (WGS) entry which is preliminary data.</text>
</comment>
<protein>
    <submittedName>
        <fullName evidence="1">Uncharacterized protein</fullName>
    </submittedName>
</protein>
<dbReference type="EMBL" id="RWGY01000011">
    <property type="protein sequence ID" value="TVU28003.1"/>
    <property type="molecule type" value="Genomic_DNA"/>
</dbReference>
<name>A0A5J9UWA1_9POAL</name>
<dbReference type="AlphaFoldDB" id="A0A5J9UWA1"/>
<dbReference type="Gramene" id="TVU28003">
    <property type="protein sequence ID" value="TVU28003"/>
    <property type="gene ID" value="EJB05_19509"/>
</dbReference>
<gene>
    <name evidence="1" type="ORF">EJB05_19509</name>
</gene>
<dbReference type="Proteomes" id="UP000324897">
    <property type="component" value="Chromosome 1"/>
</dbReference>